<dbReference type="CDD" id="cd00303">
    <property type="entry name" value="retropepsin_like"/>
    <property type="match status" value="1"/>
</dbReference>
<dbReference type="PANTHER" id="PTHR12917">
    <property type="entry name" value="ASPARTYL PROTEASE DDI-RELATED"/>
    <property type="match status" value="1"/>
</dbReference>
<sequence>CFICEGPNCARDYPKRGKLNAVVAQSESGVTPNSDVPTRVAPLQLVNTLRVVPPSGLLYVHMLVHGQQVFAMFDTGATHSFLAKRMVSRLGLKVDKHARRIKAVNSKAQAVASMVHSVQISTGDWVGKIDFMVVPLDDFDLILVMSSLYPRK</sequence>
<dbReference type="InParanoid" id="A0A1Q3CTE9"/>
<gene>
    <name evidence="1" type="ORF">CFOL_v3_26766</name>
</gene>
<name>A0A1Q3CTE9_CEPFO</name>
<dbReference type="PANTHER" id="PTHR12917:SF18">
    <property type="entry name" value="DNA DAMAGE-INDUCIBLE PROTEIN 1-LIKE"/>
    <property type="match status" value="1"/>
</dbReference>
<evidence type="ECO:0000313" key="1">
    <source>
        <dbReference type="EMBL" id="GAV83318.1"/>
    </source>
</evidence>
<dbReference type="AlphaFoldDB" id="A0A1Q3CTE9"/>
<evidence type="ECO:0000313" key="2">
    <source>
        <dbReference type="Proteomes" id="UP000187406"/>
    </source>
</evidence>
<dbReference type="OrthoDB" id="1939491at2759"/>
<protein>
    <submittedName>
        <fullName evidence="1">Gag-asp_proteas domain-containing protein</fullName>
    </submittedName>
</protein>
<accession>A0A1Q3CTE9</accession>
<dbReference type="InterPro" id="IPR021109">
    <property type="entry name" value="Peptidase_aspartic_dom_sf"/>
</dbReference>
<dbReference type="Pfam" id="PF13975">
    <property type="entry name" value="gag-asp_proteas"/>
    <property type="match status" value="1"/>
</dbReference>
<reference evidence="2" key="1">
    <citation type="submission" date="2016-04" db="EMBL/GenBank/DDBJ databases">
        <title>Cephalotus genome sequencing.</title>
        <authorList>
            <person name="Fukushima K."/>
            <person name="Hasebe M."/>
            <person name="Fang X."/>
        </authorList>
    </citation>
    <scope>NUCLEOTIDE SEQUENCE [LARGE SCALE GENOMIC DNA]</scope>
    <source>
        <strain evidence="2">cv. St1</strain>
    </source>
</reference>
<feature type="non-terminal residue" evidence="1">
    <location>
        <position position="1"/>
    </location>
</feature>
<organism evidence="1 2">
    <name type="scientific">Cephalotus follicularis</name>
    <name type="common">Albany pitcher plant</name>
    <dbReference type="NCBI Taxonomy" id="3775"/>
    <lineage>
        <taxon>Eukaryota</taxon>
        <taxon>Viridiplantae</taxon>
        <taxon>Streptophyta</taxon>
        <taxon>Embryophyta</taxon>
        <taxon>Tracheophyta</taxon>
        <taxon>Spermatophyta</taxon>
        <taxon>Magnoliopsida</taxon>
        <taxon>eudicotyledons</taxon>
        <taxon>Gunneridae</taxon>
        <taxon>Pentapetalae</taxon>
        <taxon>rosids</taxon>
        <taxon>fabids</taxon>
        <taxon>Oxalidales</taxon>
        <taxon>Cephalotaceae</taxon>
        <taxon>Cephalotus</taxon>
    </lineage>
</organism>
<dbReference type="SUPFAM" id="SSF50630">
    <property type="entry name" value="Acid proteases"/>
    <property type="match status" value="1"/>
</dbReference>
<comment type="caution">
    <text evidence="1">The sequence shown here is derived from an EMBL/GenBank/DDBJ whole genome shotgun (WGS) entry which is preliminary data.</text>
</comment>
<dbReference type="Gene3D" id="2.40.70.10">
    <property type="entry name" value="Acid Proteases"/>
    <property type="match status" value="1"/>
</dbReference>
<dbReference type="EMBL" id="BDDD01002851">
    <property type="protein sequence ID" value="GAV83318.1"/>
    <property type="molecule type" value="Genomic_DNA"/>
</dbReference>
<dbReference type="Proteomes" id="UP000187406">
    <property type="component" value="Unassembled WGS sequence"/>
</dbReference>
<keyword evidence="2" id="KW-1185">Reference proteome</keyword>
<proteinExistence type="predicted"/>